<feature type="transmembrane region" description="Helical" evidence="6">
    <location>
        <begin position="31"/>
        <end position="48"/>
    </location>
</feature>
<feature type="transmembrane region" description="Helical" evidence="6">
    <location>
        <begin position="7"/>
        <end position="25"/>
    </location>
</feature>
<feature type="transmembrane region" description="Helical" evidence="6">
    <location>
        <begin position="155"/>
        <end position="173"/>
    </location>
</feature>
<dbReference type="EMBL" id="JBHUIP010000012">
    <property type="protein sequence ID" value="MFD2264208.1"/>
    <property type="molecule type" value="Genomic_DNA"/>
</dbReference>
<proteinExistence type="inferred from homology"/>
<gene>
    <name evidence="7" type="ORF">ACFSM5_15000</name>
</gene>
<dbReference type="Proteomes" id="UP001597295">
    <property type="component" value="Unassembled WGS sequence"/>
</dbReference>
<dbReference type="Pfam" id="PF02361">
    <property type="entry name" value="CbiQ"/>
    <property type="match status" value="1"/>
</dbReference>
<feature type="transmembrane region" description="Helical" evidence="6">
    <location>
        <begin position="85"/>
        <end position="103"/>
    </location>
</feature>
<feature type="transmembrane region" description="Helical" evidence="6">
    <location>
        <begin position="55"/>
        <end position="73"/>
    </location>
</feature>
<evidence type="ECO:0000256" key="2">
    <source>
        <dbReference type="ARBA" id="ARBA00008564"/>
    </source>
</evidence>
<accession>A0ABW5DSR9</accession>
<comment type="subcellular location">
    <subcellularLocation>
        <location evidence="1">Membrane</location>
        <topology evidence="1">Multi-pass membrane protein</topology>
    </subcellularLocation>
</comment>
<evidence type="ECO:0000256" key="1">
    <source>
        <dbReference type="ARBA" id="ARBA00004141"/>
    </source>
</evidence>
<keyword evidence="3 6" id="KW-0812">Transmembrane</keyword>
<evidence type="ECO:0000256" key="6">
    <source>
        <dbReference type="SAM" id="Phobius"/>
    </source>
</evidence>
<keyword evidence="8" id="KW-1185">Reference proteome</keyword>
<reference evidence="8" key="1">
    <citation type="journal article" date="2019" name="Int. J. Syst. Evol. Microbiol.">
        <title>The Global Catalogue of Microorganisms (GCM) 10K type strain sequencing project: providing services to taxonomists for standard genome sequencing and annotation.</title>
        <authorList>
            <consortium name="The Broad Institute Genomics Platform"/>
            <consortium name="The Broad Institute Genome Sequencing Center for Infectious Disease"/>
            <person name="Wu L."/>
            <person name="Ma J."/>
        </authorList>
    </citation>
    <scope>NUCLEOTIDE SEQUENCE [LARGE SCALE GENOMIC DNA]</scope>
    <source>
        <strain evidence="8">CGMCC 1.19062</strain>
    </source>
</reference>
<evidence type="ECO:0000256" key="4">
    <source>
        <dbReference type="ARBA" id="ARBA00022989"/>
    </source>
</evidence>
<dbReference type="InterPro" id="IPR003339">
    <property type="entry name" value="ABC/ECF_trnsptr_transmembrane"/>
</dbReference>
<dbReference type="RefSeq" id="WP_379877259.1">
    <property type="nucleotide sequence ID" value="NZ_JBHUIP010000012.1"/>
</dbReference>
<evidence type="ECO:0000256" key="3">
    <source>
        <dbReference type="ARBA" id="ARBA00022692"/>
    </source>
</evidence>
<sequence>MLAKRHAGAKLALALLWLVGATWVASWQGQAILLGTLVGAALVLERVTPWKLLKTLVPFALFGVGFLWTHALFGNEAVGGDLYSGVTPFLRTLVFGLTSFLFVRATPPSKLVRCLIDWGLSPRVGFAVSAVYQLLPGLTEDMRSLRLALRLRGGMGFFAREGAVLLGLLALTIRKSARLSVAMAARGLDNTPRSWLVEQRWRLADSLTLAVGIIPLITIFARLL</sequence>
<dbReference type="CDD" id="cd16914">
    <property type="entry name" value="EcfT"/>
    <property type="match status" value="1"/>
</dbReference>
<evidence type="ECO:0000313" key="7">
    <source>
        <dbReference type="EMBL" id="MFD2264208.1"/>
    </source>
</evidence>
<keyword evidence="4 6" id="KW-1133">Transmembrane helix</keyword>
<comment type="similarity">
    <text evidence="2">Belongs to the CbiQ family.</text>
</comment>
<evidence type="ECO:0000256" key="5">
    <source>
        <dbReference type="ARBA" id="ARBA00023136"/>
    </source>
</evidence>
<keyword evidence="5 6" id="KW-0472">Membrane</keyword>
<comment type="caution">
    <text evidence="7">The sequence shown here is derived from an EMBL/GenBank/DDBJ whole genome shotgun (WGS) entry which is preliminary data.</text>
</comment>
<organism evidence="7 8">
    <name type="scientific">Lacibacterium aquatile</name>
    <dbReference type="NCBI Taxonomy" id="1168082"/>
    <lineage>
        <taxon>Bacteria</taxon>
        <taxon>Pseudomonadati</taxon>
        <taxon>Pseudomonadota</taxon>
        <taxon>Alphaproteobacteria</taxon>
        <taxon>Rhodospirillales</taxon>
        <taxon>Rhodospirillaceae</taxon>
    </lineage>
</organism>
<protein>
    <submittedName>
        <fullName evidence="7">Energy-coupling factor transporter transmembrane component T family protein</fullName>
    </submittedName>
</protein>
<evidence type="ECO:0000313" key="8">
    <source>
        <dbReference type="Proteomes" id="UP001597295"/>
    </source>
</evidence>
<name>A0ABW5DSR9_9PROT</name>
<feature type="transmembrane region" description="Helical" evidence="6">
    <location>
        <begin position="203"/>
        <end position="223"/>
    </location>
</feature>